<feature type="non-terminal residue" evidence="2">
    <location>
        <position position="1"/>
    </location>
</feature>
<feature type="region of interest" description="Disordered" evidence="1">
    <location>
        <begin position="1"/>
        <end position="52"/>
    </location>
</feature>
<evidence type="ECO:0000256" key="1">
    <source>
        <dbReference type="SAM" id="MobiDB-lite"/>
    </source>
</evidence>
<proteinExistence type="predicted"/>
<protein>
    <submittedName>
        <fullName evidence="2">2704_t:CDS:1</fullName>
    </submittedName>
</protein>
<sequence length="52" mass="6266">AKNKSFTYSHHLGEKKIANHNKRKVTESEFELQKKWDPNNKNNYTKDKPMFD</sequence>
<feature type="non-terminal residue" evidence="2">
    <location>
        <position position="52"/>
    </location>
</feature>
<accession>A0ABN7XK80</accession>
<organism evidence="2 3">
    <name type="scientific">Gigaspora margarita</name>
    <dbReference type="NCBI Taxonomy" id="4874"/>
    <lineage>
        <taxon>Eukaryota</taxon>
        <taxon>Fungi</taxon>
        <taxon>Fungi incertae sedis</taxon>
        <taxon>Mucoromycota</taxon>
        <taxon>Glomeromycotina</taxon>
        <taxon>Glomeromycetes</taxon>
        <taxon>Diversisporales</taxon>
        <taxon>Gigasporaceae</taxon>
        <taxon>Gigaspora</taxon>
    </lineage>
</organism>
<dbReference type="EMBL" id="CAJVQB010151321">
    <property type="protein sequence ID" value="CAG8855622.1"/>
    <property type="molecule type" value="Genomic_DNA"/>
</dbReference>
<comment type="caution">
    <text evidence="2">The sequence shown here is derived from an EMBL/GenBank/DDBJ whole genome shotgun (WGS) entry which is preliminary data.</text>
</comment>
<reference evidence="2 3" key="1">
    <citation type="submission" date="2021-06" db="EMBL/GenBank/DDBJ databases">
        <authorList>
            <person name="Kallberg Y."/>
            <person name="Tangrot J."/>
            <person name="Rosling A."/>
        </authorList>
    </citation>
    <scope>NUCLEOTIDE SEQUENCE [LARGE SCALE GENOMIC DNA]</scope>
    <source>
        <strain evidence="2 3">120-4 pot B 10/14</strain>
    </source>
</reference>
<feature type="compositionally biased region" description="Basic and acidic residues" evidence="1">
    <location>
        <begin position="24"/>
        <end position="52"/>
    </location>
</feature>
<gene>
    <name evidence="2" type="ORF">GMARGA_LOCUS44443</name>
</gene>
<keyword evidence="3" id="KW-1185">Reference proteome</keyword>
<name>A0ABN7XK80_GIGMA</name>
<dbReference type="Proteomes" id="UP000789901">
    <property type="component" value="Unassembled WGS sequence"/>
</dbReference>
<evidence type="ECO:0000313" key="2">
    <source>
        <dbReference type="EMBL" id="CAG8855622.1"/>
    </source>
</evidence>
<evidence type="ECO:0000313" key="3">
    <source>
        <dbReference type="Proteomes" id="UP000789901"/>
    </source>
</evidence>